<evidence type="ECO:0000313" key="2">
    <source>
        <dbReference type="Proteomes" id="UP000218267"/>
    </source>
</evidence>
<sequence length="1153" mass="131393">MKKNNIYLGDTSLNCSRAEVEGEFVELHNEKFYKISNSDQMSDFFMSIVSDSDHWMFISSNGSLSAGRKDRNSALFPYYTVDKIHDYRDKTGSKTIVLVEKNEKTFLWKPFSDGLRNIYKIERNLYKSMYGNKVIFEEVNLDLGMSFQYGWNNSEKFGWVKKSKVSNLSDEAVKFEILDGIENILPYGLDYDFQNEYSNLLDAYKKSELLAESGLGLYMLSSIPVDRAEPSESLNATTVWSHGLDEEGKILLSSKQFDRFKDGLSIEAEFDVRATKGAYILNAELELGAKDSREWIIVAEVNQTSADVANLNNFINTEKNIFELVSNDIALGTKNLIQIVADADGLQMGNDDLAYARHFSNTLFNVMRGGIFTDNYLVGSADFKLFVYQTNKLLAKKFEAWIDQLPSKITYAELNQLAEKTGNSDLIRICYEYLPLTFSRRHGDPSRPWNQFSIETKNDDGSPKLTYQGNWRDIFQNWEALGLSYPEFIEGMIGKFVNASTADGYNPYRITREGIDWECPDPNDPWAYIGYWGDHQVIYLQKFLELSNEYHPQKLDEMLSKENFVYANVPYRIKSYKDIVKNPKDTIEFDFALNDQIRSRVEQIGADARMLTNGGDQLYEVNLTEKILVTLLAKLSNFIPEAGIWLNTQRPEWNDANNALVGNGVSMVTLCYLRRFLKFWTIKFNDISVEEIRISEEVKTLLDSIFNLFTENASLLEKGFSDEDRRRFADVLGEAGTTYRNGIYANSFSGVKKTMKVSELLDFTNLALVYMDQSIKVNKREDGLYHAYNLISFTDKTVSVRYLYEMLEGQVAVLSSGYLSADESLDILDSLKASALFRQDQYSYFLYPNRQLPLFAEKNNIPAKQVKESKLLSQLIADQDPSILNVDNLGGYHFNGTFRNAQVLEDAINNLNTNKYGQLVEEDKKKVLGIFEEMFDHQSFTGRSGTFYGFEGLGSIYWHMVSKLLLATQESYFNAIAQGADPVVIGKIKDHYYEIKAGIGLYKSPKLYGAFPTDAYSHTPSHAGAQQPGMTGQVKEDFISRIAELGIQVRKGEIVFGTSLFNDQEMLNHEELFVYYDVNKQEKEIAIHSGQLAFTYCKVPVIYTSAEKNQITIAFKNGETKVIPSNTIDGETSALIFNRSGEVERIDFSIGRK</sequence>
<dbReference type="KEGG" id="mbas:ALGA_4305"/>
<keyword evidence="2" id="KW-1185">Reference proteome</keyword>
<reference evidence="2" key="2">
    <citation type="journal article" date="2020" name="Antonie Van Leeuwenhoek">
        <title>Labilibaculum antarcticum sp. nov., a novel facultative anaerobic, psychrotorelant bacterium isolated from marine sediment of Antarctica.</title>
        <authorList>
            <person name="Watanabe M."/>
            <person name="Kojima H."/>
            <person name="Fukui M."/>
        </authorList>
    </citation>
    <scope>NUCLEOTIDE SEQUENCE [LARGE SCALE GENOMIC DNA]</scope>
    <source>
        <strain evidence="2">SPP2</strain>
    </source>
</reference>
<organism evidence="1 2">
    <name type="scientific">Labilibaculum antarcticum</name>
    <dbReference type="NCBI Taxonomy" id="1717717"/>
    <lineage>
        <taxon>Bacteria</taxon>
        <taxon>Pseudomonadati</taxon>
        <taxon>Bacteroidota</taxon>
        <taxon>Bacteroidia</taxon>
        <taxon>Marinilabiliales</taxon>
        <taxon>Marinifilaceae</taxon>
        <taxon>Labilibaculum</taxon>
    </lineage>
</organism>
<proteinExistence type="predicted"/>
<dbReference type="RefSeq" id="WP_173804029.1">
    <property type="nucleotide sequence ID" value="NZ_AP018042.1"/>
</dbReference>
<accession>A0A1Y1CQE3</accession>
<dbReference type="AlphaFoldDB" id="A0A1Y1CQE3"/>
<reference evidence="1 2" key="1">
    <citation type="journal article" date="2018" name="Mar. Genomics">
        <title>Complete genome sequence of Marinifilaceae bacterium strain SPP2, isolated from the Antarctic marine sediment.</title>
        <authorList>
            <person name="Watanabe M."/>
            <person name="Kojima H."/>
            <person name="Fukui M."/>
        </authorList>
    </citation>
    <scope>NUCLEOTIDE SEQUENCE [LARGE SCALE GENOMIC DNA]</scope>
    <source>
        <strain evidence="1 2">SPP2</strain>
    </source>
</reference>
<evidence type="ECO:0000313" key="1">
    <source>
        <dbReference type="EMBL" id="BAX82595.1"/>
    </source>
</evidence>
<dbReference type="EMBL" id="AP018042">
    <property type="protein sequence ID" value="BAX82595.1"/>
    <property type="molecule type" value="Genomic_DNA"/>
</dbReference>
<dbReference type="Proteomes" id="UP000218267">
    <property type="component" value="Chromosome"/>
</dbReference>
<protein>
    <recommendedName>
        <fullName evidence="3">Cellobiose phosphorylase</fullName>
    </recommendedName>
</protein>
<gene>
    <name evidence="1" type="ORF">ALGA_4305</name>
</gene>
<name>A0A1Y1CQE3_9BACT</name>
<evidence type="ECO:0008006" key="3">
    <source>
        <dbReference type="Google" id="ProtNLM"/>
    </source>
</evidence>